<reference evidence="4" key="1">
    <citation type="journal article" date="2012" name="Nature">
        <title>A physical, genetic and functional sequence assembly of the barley genome.</title>
        <authorList>
            <consortium name="The International Barley Genome Sequencing Consortium"/>
            <person name="Mayer K.F."/>
            <person name="Waugh R."/>
            <person name="Brown J.W."/>
            <person name="Schulman A."/>
            <person name="Langridge P."/>
            <person name="Platzer M."/>
            <person name="Fincher G.B."/>
            <person name="Muehlbauer G.J."/>
            <person name="Sato K."/>
            <person name="Close T.J."/>
            <person name="Wise R.P."/>
            <person name="Stein N."/>
        </authorList>
    </citation>
    <scope>NUCLEOTIDE SEQUENCE [LARGE SCALE GENOMIC DNA]</scope>
    <source>
        <strain evidence="4">cv. Morex</strain>
    </source>
</reference>
<dbReference type="EnsemblPlants" id="HORVU.MOREX.r3.7HG0640190.1">
    <property type="protein sequence ID" value="HORVU.MOREX.r3.7HG0640190.1"/>
    <property type="gene ID" value="HORVU.MOREX.r3.7HG0640190"/>
</dbReference>
<evidence type="ECO:0000256" key="1">
    <source>
        <dbReference type="ARBA" id="ARBA00022723"/>
    </source>
</evidence>
<evidence type="ECO:0000256" key="2">
    <source>
        <dbReference type="ARBA" id="ARBA00022842"/>
    </source>
</evidence>
<dbReference type="AlphaFoldDB" id="A0A8I6YA82"/>
<name>A0A8I6YA82_HORVV</name>
<evidence type="ECO:0000313" key="3">
    <source>
        <dbReference type="EnsemblPlants" id="HORVU.MOREX.r3.7HG0640190.1"/>
    </source>
</evidence>
<dbReference type="Gramene" id="HORVU.MOREX.r2.7HG0531930.1">
    <property type="protein sequence ID" value="HORVU.MOREX.r2.7HG0531930.1"/>
    <property type="gene ID" value="HORVU.MOREX.r2.7HG0531930"/>
</dbReference>
<dbReference type="SMR" id="A0A8I6YA82"/>
<dbReference type="OMA" id="QHASCIN"/>
<dbReference type="GO" id="GO:0032259">
    <property type="term" value="P:methylation"/>
    <property type="evidence" value="ECO:0000318"/>
    <property type="project" value="GO_Central"/>
</dbReference>
<dbReference type="Proteomes" id="UP000011116">
    <property type="component" value="Chromosome 7H"/>
</dbReference>
<dbReference type="Gene3D" id="1.10.1200.270">
    <property type="entry name" value="Methyltransferase, alpha-helical capping domain"/>
    <property type="match status" value="1"/>
</dbReference>
<dbReference type="SUPFAM" id="SSF53335">
    <property type="entry name" value="S-adenosyl-L-methionine-dependent methyltransferases"/>
    <property type="match status" value="1"/>
</dbReference>
<dbReference type="InterPro" id="IPR029063">
    <property type="entry name" value="SAM-dependent_MTases_sf"/>
</dbReference>
<keyword evidence="1" id="KW-0479">Metal-binding</keyword>
<dbReference type="GO" id="GO:0046872">
    <property type="term" value="F:metal ion binding"/>
    <property type="evidence" value="ECO:0007669"/>
    <property type="project" value="UniProtKB-KW"/>
</dbReference>
<organism evidence="3 4">
    <name type="scientific">Hordeum vulgare subsp. vulgare</name>
    <name type="common">Domesticated barley</name>
    <dbReference type="NCBI Taxonomy" id="112509"/>
    <lineage>
        <taxon>Eukaryota</taxon>
        <taxon>Viridiplantae</taxon>
        <taxon>Streptophyta</taxon>
        <taxon>Embryophyta</taxon>
        <taxon>Tracheophyta</taxon>
        <taxon>Spermatophyta</taxon>
        <taxon>Magnoliopsida</taxon>
        <taxon>Liliopsida</taxon>
        <taxon>Poales</taxon>
        <taxon>Poaceae</taxon>
        <taxon>BOP clade</taxon>
        <taxon>Pooideae</taxon>
        <taxon>Triticodae</taxon>
        <taxon>Triticeae</taxon>
        <taxon>Hordeinae</taxon>
        <taxon>Hordeum</taxon>
    </lineage>
</organism>
<reference evidence="3" key="3">
    <citation type="submission" date="2022-01" db="UniProtKB">
        <authorList>
            <consortium name="EnsemblPlants"/>
        </authorList>
    </citation>
    <scope>IDENTIFICATION</scope>
    <source>
        <strain evidence="3">subsp. vulgare</strain>
    </source>
</reference>
<keyword evidence="4" id="KW-1185">Reference proteome</keyword>
<accession>A0A8I6YA82</accession>
<sequence length="377" mass="42125">MAMKVEKVLGMATGDGENSYAANSRTPMKAIRENMPLLQKAVEQVYTSLSPASVMVIADLGCSSGPNALLIVAEVLGMISDCNQKTNEKRDMELQFFLNDLPSNDFNLVFQSLDQFHNVTRKEEGNEAAAAPYFIVGVPGSFYTRLFPKQSVHLFHSSYSLHWLSKVPEELSSGNYLNEGNIHIGKTTPPLVANVFREQFQIDFELFLQLRSKELMTGGRMLLTFLGRKSEEMLMHGEIGIMWELLSESLQSLVLKGRVEKEKLDSFNLPLYAPSMEEVKVVINRIGLFHIEHMGPVAFSWDPQDDDTDDDHEVLDPANSGTNVSKSIRSVLEPLIAGHFGEDILDELFVVYASVVAKYLEKKNAKCPSVVVFLKKA</sequence>
<dbReference type="InterPro" id="IPR042086">
    <property type="entry name" value="MeTrfase_capping"/>
</dbReference>
<dbReference type="Gene3D" id="3.40.50.150">
    <property type="entry name" value="Vaccinia Virus protein VP39"/>
    <property type="match status" value="1"/>
</dbReference>
<protein>
    <submittedName>
        <fullName evidence="3">Uncharacterized protein</fullName>
    </submittedName>
</protein>
<dbReference type="Gramene" id="HORVU.MOREX.r3.7HG0640190.1">
    <property type="protein sequence ID" value="HORVU.MOREX.r3.7HG0640190.1"/>
    <property type="gene ID" value="HORVU.MOREX.r3.7HG0640190"/>
</dbReference>
<keyword evidence="2" id="KW-0460">Magnesium</keyword>
<reference evidence="3" key="2">
    <citation type="submission" date="2020-10" db="EMBL/GenBank/DDBJ databases">
        <authorList>
            <person name="Scholz U."/>
            <person name="Mascher M."/>
            <person name="Fiebig A."/>
        </authorList>
    </citation>
    <scope>NUCLEOTIDE SEQUENCE [LARGE SCALE GENOMIC DNA]</scope>
    <source>
        <strain evidence="3">cv. Morex</strain>
    </source>
</reference>
<dbReference type="Pfam" id="PF03492">
    <property type="entry name" value="Methyltransf_7"/>
    <property type="match status" value="1"/>
</dbReference>
<dbReference type="PANTHER" id="PTHR31009">
    <property type="entry name" value="S-ADENOSYL-L-METHIONINE:CARBOXYL METHYLTRANSFERASE FAMILY PROTEIN"/>
    <property type="match status" value="1"/>
</dbReference>
<dbReference type="GO" id="GO:0008757">
    <property type="term" value="F:S-adenosylmethionine-dependent methyltransferase activity"/>
    <property type="evidence" value="ECO:0000318"/>
    <property type="project" value="GO_Central"/>
</dbReference>
<dbReference type="InterPro" id="IPR005299">
    <property type="entry name" value="MeTrfase_7"/>
</dbReference>
<proteinExistence type="predicted"/>
<evidence type="ECO:0000313" key="4">
    <source>
        <dbReference type="Proteomes" id="UP000011116"/>
    </source>
</evidence>